<organism evidence="3 4">
    <name type="scientific">Jiella pelagia</name>
    <dbReference type="NCBI Taxonomy" id="2986949"/>
    <lineage>
        <taxon>Bacteria</taxon>
        <taxon>Pseudomonadati</taxon>
        <taxon>Pseudomonadota</taxon>
        <taxon>Alphaproteobacteria</taxon>
        <taxon>Hyphomicrobiales</taxon>
        <taxon>Aurantimonadaceae</taxon>
        <taxon>Jiella</taxon>
    </lineage>
</organism>
<evidence type="ECO:0000313" key="3">
    <source>
        <dbReference type="EMBL" id="WAP68445.1"/>
    </source>
</evidence>
<evidence type="ECO:0000313" key="4">
    <source>
        <dbReference type="Proteomes" id="UP001164020"/>
    </source>
</evidence>
<evidence type="ECO:0000259" key="2">
    <source>
        <dbReference type="PROSITE" id="PS51352"/>
    </source>
</evidence>
<feature type="domain" description="Thioredoxin" evidence="2">
    <location>
        <begin position="10"/>
        <end position="154"/>
    </location>
</feature>
<dbReference type="Gene3D" id="3.40.30.10">
    <property type="entry name" value="Glutaredoxin"/>
    <property type="match status" value="1"/>
</dbReference>
<name>A0ABY7BZC8_9HYPH</name>
<feature type="compositionally biased region" description="Basic and acidic residues" evidence="1">
    <location>
        <begin position="1"/>
        <end position="13"/>
    </location>
</feature>
<dbReference type="SUPFAM" id="SSF52833">
    <property type="entry name" value="Thioredoxin-like"/>
    <property type="match status" value="1"/>
</dbReference>
<gene>
    <name evidence="3" type="ORF">OH818_24535</name>
</gene>
<feature type="region of interest" description="Disordered" evidence="1">
    <location>
        <begin position="1"/>
        <end position="21"/>
    </location>
</feature>
<proteinExistence type="predicted"/>
<sequence>MAEREPAFEHSDGRLAPPLNGTAADGSTVRLDGLQDRILVVSFAPAACGSPCIAQQALLRAVQEGVNITPMRDRVTFLTVGAASVADLDRSNWLPVTVGDGAAKAAASFAALSAREGYAPMIHVIDHGGRHAAIFHGAEFARTNLIVYINALTNTPPPESGWLDSILRAFQ</sequence>
<evidence type="ECO:0000256" key="1">
    <source>
        <dbReference type="SAM" id="MobiDB-lite"/>
    </source>
</evidence>
<dbReference type="PROSITE" id="PS51352">
    <property type="entry name" value="THIOREDOXIN_2"/>
    <property type="match status" value="1"/>
</dbReference>
<dbReference type="Proteomes" id="UP001164020">
    <property type="component" value="Chromosome"/>
</dbReference>
<protein>
    <recommendedName>
        <fullName evidence="2">Thioredoxin domain-containing protein</fullName>
    </recommendedName>
</protein>
<dbReference type="RefSeq" id="WP_187392892.1">
    <property type="nucleotide sequence ID" value="NZ_CP114029.1"/>
</dbReference>
<reference evidence="3" key="1">
    <citation type="submission" date="2022-12" db="EMBL/GenBank/DDBJ databases">
        <title>Jiella pelagia sp. nov., isolated from phosphonate enriched culture of Northwest Pacific surface seawater.</title>
        <authorList>
            <person name="Shin D.Y."/>
            <person name="Hwang C.Y."/>
        </authorList>
    </citation>
    <scope>NUCLEOTIDE SEQUENCE</scope>
    <source>
        <strain evidence="3">HL-NP1</strain>
    </source>
</reference>
<accession>A0ABY7BZC8</accession>
<keyword evidence="4" id="KW-1185">Reference proteome</keyword>
<dbReference type="InterPro" id="IPR036249">
    <property type="entry name" value="Thioredoxin-like_sf"/>
</dbReference>
<dbReference type="EMBL" id="CP114029">
    <property type="protein sequence ID" value="WAP68445.1"/>
    <property type="molecule type" value="Genomic_DNA"/>
</dbReference>
<dbReference type="InterPro" id="IPR013766">
    <property type="entry name" value="Thioredoxin_domain"/>
</dbReference>